<dbReference type="Pfam" id="PF00884">
    <property type="entry name" value="Sulfatase"/>
    <property type="match status" value="1"/>
</dbReference>
<proteinExistence type="inferred from homology"/>
<evidence type="ECO:0000256" key="5">
    <source>
        <dbReference type="SAM" id="SignalP"/>
    </source>
</evidence>
<dbReference type="RefSeq" id="WP_110169171.1">
    <property type="nucleotide sequence ID" value="NZ_CP015136.1"/>
</dbReference>
<feature type="domain" description="Sulfatase N-terminal" evidence="6">
    <location>
        <begin position="38"/>
        <end position="375"/>
    </location>
</feature>
<dbReference type="EC" id="3.1.6.6" evidence="7"/>
<dbReference type="PANTHER" id="PTHR43108:SF6">
    <property type="entry name" value="N-SULPHOGLUCOSAMINE SULPHOHYDROLASE"/>
    <property type="match status" value="1"/>
</dbReference>
<evidence type="ECO:0000256" key="4">
    <source>
        <dbReference type="ARBA" id="ARBA00023180"/>
    </source>
</evidence>
<dbReference type="Gene3D" id="3.40.720.10">
    <property type="entry name" value="Alkaline Phosphatase, subunit A"/>
    <property type="match status" value="1"/>
</dbReference>
<feature type="chain" id="PRO_5007511327" evidence="5">
    <location>
        <begin position="18"/>
        <end position="490"/>
    </location>
</feature>
<dbReference type="STRING" id="1855912.LuPra_00356"/>
<dbReference type="PANTHER" id="PTHR43108">
    <property type="entry name" value="N-ACETYLGLUCOSAMINE-6-SULFATASE FAMILY MEMBER"/>
    <property type="match status" value="1"/>
</dbReference>
<keyword evidence="2 5" id="KW-0732">Signal</keyword>
<evidence type="ECO:0000313" key="8">
    <source>
        <dbReference type="Proteomes" id="UP000076079"/>
    </source>
</evidence>
<protein>
    <submittedName>
        <fullName evidence="7">Choline-sulfatase</fullName>
        <ecNumber evidence="7">3.1.6.6</ecNumber>
    </submittedName>
</protein>
<dbReference type="SUPFAM" id="SSF53649">
    <property type="entry name" value="Alkaline phosphatase-like"/>
    <property type="match status" value="1"/>
</dbReference>
<dbReference type="OrthoDB" id="9762324at2"/>
<dbReference type="InterPro" id="IPR017850">
    <property type="entry name" value="Alkaline_phosphatase_core_sf"/>
</dbReference>
<feature type="signal peptide" evidence="5">
    <location>
        <begin position="1"/>
        <end position="17"/>
    </location>
</feature>
<dbReference type="EMBL" id="CP015136">
    <property type="protein sequence ID" value="AMY07189.1"/>
    <property type="molecule type" value="Genomic_DNA"/>
</dbReference>
<dbReference type="PATRIC" id="fig|1813736.3.peg.373"/>
<sequence precursor="true">MRVSLVLALVGALMATACRSTDPARQESSSRPAPSRRPNIVMVLVDDMRWDDMRAAGHPFIDTPHMDRLARDGARFTNAFATTPLCSPSRASFLTGQYAHTTGIIDNTARSSHDLPIFPLALRRAGYRTGFFGKWHMGNDDSPRPGFDHWVALPGQGEAVDPSLNVDGQRVHATGYTTDLLTDYVERFIDRPSEQPFLVYLAHKAIHPNLVQRDDGSLAPVAGQSGGFVAADRHRGRYIGTAMPRRANAFRPPLGKPALLRQIDRLPAMGRETATPDEDIRGRLEMLLGVDDSLGRILATLERKGARDDTVVVFTSDHGYFYGEHGLNEERRLAYEETIRIPLIIRYPRLAAAGTTPSQMALSIDIAPTLLDITGLGPDPAVQGRSLVPVLRQNARQWRSSFLVEYFTDTVFPRIRNMGYVAVRTDRYKYIQYRELSGMNELYDLRTDPYEETNIIDRPDSRPTLQEMQSELQRLLEATRFPSSTTAGPP</sequence>
<evidence type="ECO:0000256" key="2">
    <source>
        <dbReference type="ARBA" id="ARBA00022729"/>
    </source>
</evidence>
<name>A0A143PHG3_LUTPR</name>
<keyword evidence="4" id="KW-0325">Glycoprotein</keyword>
<dbReference type="PROSITE" id="PS00523">
    <property type="entry name" value="SULFATASE_1"/>
    <property type="match status" value="1"/>
</dbReference>
<dbReference type="Proteomes" id="UP000076079">
    <property type="component" value="Chromosome"/>
</dbReference>
<evidence type="ECO:0000313" key="7">
    <source>
        <dbReference type="EMBL" id="AMY07189.1"/>
    </source>
</evidence>
<dbReference type="CDD" id="cd16031">
    <property type="entry name" value="G6S_like"/>
    <property type="match status" value="1"/>
</dbReference>
<keyword evidence="8" id="KW-1185">Reference proteome</keyword>
<accession>A0A143PHG3</accession>
<evidence type="ECO:0000259" key="6">
    <source>
        <dbReference type="Pfam" id="PF00884"/>
    </source>
</evidence>
<dbReference type="KEGG" id="abac:LuPra_00356"/>
<evidence type="ECO:0000256" key="1">
    <source>
        <dbReference type="ARBA" id="ARBA00008779"/>
    </source>
</evidence>
<reference evidence="7 8" key="1">
    <citation type="journal article" date="2016" name="Genome Announc.">
        <title>First Complete Genome Sequence of a Subdivision 6 Acidobacterium Strain.</title>
        <authorList>
            <person name="Huang S."/>
            <person name="Vieira S."/>
            <person name="Bunk B."/>
            <person name="Riedel T."/>
            <person name="Sproer C."/>
            <person name="Overmann J."/>
        </authorList>
    </citation>
    <scope>NUCLEOTIDE SEQUENCE [LARGE SCALE GENOMIC DNA]</scope>
    <source>
        <strain evidence="8">DSM 100886 HEG_-6_39</strain>
    </source>
</reference>
<evidence type="ECO:0000256" key="3">
    <source>
        <dbReference type="ARBA" id="ARBA00022801"/>
    </source>
</evidence>
<dbReference type="InterPro" id="IPR000917">
    <property type="entry name" value="Sulfatase_N"/>
</dbReference>
<dbReference type="GO" id="GO:0047753">
    <property type="term" value="F:choline-sulfatase activity"/>
    <property type="evidence" value="ECO:0007669"/>
    <property type="project" value="UniProtKB-EC"/>
</dbReference>
<dbReference type="PROSITE" id="PS51257">
    <property type="entry name" value="PROKAR_LIPOPROTEIN"/>
    <property type="match status" value="1"/>
</dbReference>
<gene>
    <name evidence="7" type="primary">betC_2</name>
    <name evidence="7" type="ORF">LuPra_00356</name>
</gene>
<dbReference type="InterPro" id="IPR024607">
    <property type="entry name" value="Sulfatase_CS"/>
</dbReference>
<comment type="similarity">
    <text evidence="1">Belongs to the sulfatase family.</text>
</comment>
<keyword evidence="3 7" id="KW-0378">Hydrolase</keyword>
<organism evidence="7 8">
    <name type="scientific">Luteitalea pratensis</name>
    <dbReference type="NCBI Taxonomy" id="1855912"/>
    <lineage>
        <taxon>Bacteria</taxon>
        <taxon>Pseudomonadati</taxon>
        <taxon>Acidobacteriota</taxon>
        <taxon>Vicinamibacteria</taxon>
        <taxon>Vicinamibacterales</taxon>
        <taxon>Vicinamibacteraceae</taxon>
        <taxon>Luteitalea</taxon>
    </lineage>
</organism>
<reference evidence="8" key="2">
    <citation type="submission" date="2016-04" db="EMBL/GenBank/DDBJ databases">
        <title>First Complete Genome Sequence of a Subdivision 6 Acidobacterium.</title>
        <authorList>
            <person name="Huang S."/>
            <person name="Vieira S."/>
            <person name="Bunk B."/>
            <person name="Riedel T."/>
            <person name="Sproeer C."/>
            <person name="Overmann J."/>
        </authorList>
    </citation>
    <scope>NUCLEOTIDE SEQUENCE [LARGE SCALE GENOMIC DNA]</scope>
    <source>
        <strain evidence="8">DSM 100886 HEG_-6_39</strain>
    </source>
</reference>
<dbReference type="AlphaFoldDB" id="A0A143PHG3"/>